<name>A0A9P1FKX9_9DINO</name>
<protein>
    <submittedName>
        <fullName evidence="5">CCHC-type domain-containing protein</fullName>
    </submittedName>
</protein>
<dbReference type="EMBL" id="CAMXCT010000523">
    <property type="protein sequence ID" value="CAI3979923.1"/>
    <property type="molecule type" value="Genomic_DNA"/>
</dbReference>
<accession>A0A9P1FKX9</accession>
<feature type="compositionally biased region" description="Basic and acidic residues" evidence="1">
    <location>
        <begin position="326"/>
        <end position="343"/>
    </location>
</feature>
<evidence type="ECO:0000313" key="3">
    <source>
        <dbReference type="EMBL" id="CAI3979923.1"/>
    </source>
</evidence>
<feature type="region of interest" description="Disordered" evidence="1">
    <location>
        <begin position="324"/>
        <end position="363"/>
    </location>
</feature>
<feature type="region of interest" description="Disordered" evidence="1">
    <location>
        <begin position="1248"/>
        <end position="1270"/>
    </location>
</feature>
<evidence type="ECO:0000313" key="5">
    <source>
        <dbReference type="EMBL" id="CAL4767235.1"/>
    </source>
</evidence>
<dbReference type="Proteomes" id="UP001152797">
    <property type="component" value="Unassembled WGS sequence"/>
</dbReference>
<gene>
    <name evidence="3" type="ORF">C1SCF055_LOCUS7843</name>
</gene>
<feature type="region of interest" description="Disordered" evidence="1">
    <location>
        <begin position="1195"/>
        <end position="1226"/>
    </location>
</feature>
<feature type="chain" id="PRO_5043271993" evidence="2">
    <location>
        <begin position="17"/>
        <end position="1270"/>
    </location>
</feature>
<dbReference type="EMBL" id="CAMXCT030000523">
    <property type="protein sequence ID" value="CAL4767235.1"/>
    <property type="molecule type" value="Genomic_DNA"/>
</dbReference>
<organism evidence="3">
    <name type="scientific">Cladocopium goreaui</name>
    <dbReference type="NCBI Taxonomy" id="2562237"/>
    <lineage>
        <taxon>Eukaryota</taxon>
        <taxon>Sar</taxon>
        <taxon>Alveolata</taxon>
        <taxon>Dinophyceae</taxon>
        <taxon>Suessiales</taxon>
        <taxon>Symbiodiniaceae</taxon>
        <taxon>Cladocopium</taxon>
    </lineage>
</organism>
<dbReference type="AlphaFoldDB" id="A0A9P1FKX9"/>
<keyword evidence="6" id="KW-1185">Reference proteome</keyword>
<feature type="compositionally biased region" description="Polar residues" evidence="1">
    <location>
        <begin position="346"/>
        <end position="363"/>
    </location>
</feature>
<feature type="region of interest" description="Disordered" evidence="1">
    <location>
        <begin position="552"/>
        <end position="590"/>
    </location>
</feature>
<feature type="compositionally biased region" description="Basic and acidic residues" evidence="1">
    <location>
        <begin position="1260"/>
        <end position="1270"/>
    </location>
</feature>
<feature type="compositionally biased region" description="Low complexity" evidence="1">
    <location>
        <begin position="552"/>
        <end position="562"/>
    </location>
</feature>
<feature type="compositionally biased region" description="Low complexity" evidence="1">
    <location>
        <begin position="1217"/>
        <end position="1226"/>
    </location>
</feature>
<comment type="caution">
    <text evidence="3">The sequence shown here is derived from an EMBL/GenBank/DDBJ whole genome shotgun (WGS) entry which is preliminary data.</text>
</comment>
<proteinExistence type="predicted"/>
<keyword evidence="2" id="KW-0732">Signal</keyword>
<feature type="signal peptide" evidence="2">
    <location>
        <begin position="1"/>
        <end position="16"/>
    </location>
</feature>
<evidence type="ECO:0000313" key="6">
    <source>
        <dbReference type="Proteomes" id="UP001152797"/>
    </source>
</evidence>
<sequence length="1270" mass="142416">MPRILILFFLIDLIASSRVDVTWPRGERAARGYRCTCDGHYDPTSCCLFGLECSNKTRTCEPYKLPEKGEACKCWKGQHLPGDCCAPGLVCSKSSGTCKPAIKQSCNRSWGDAIGLTECAGKGTYGRETTCAEHPDWKGVTQCCIVGKSKSLLKESPQERMTMFPALPEMPELAPECCSGYSKMAMAMGGISAEVCSKLVLKIEKLVPLVLKDFEAMVHENEVLRQKLQANKISLDDLPDFKPEKFSLPGVTEAIPTYTSELTLSSQNFQPRPGRRKSALGLSQAKKRKSSLGNEEELVEGVNGLLAVRPTTPQSRDMAEITEEELEKRQKREQQKKDMEKIKNWSARNKSMQRSKSQDQLSTVASSAALGELTLDQQVEQEGKVFGSPEVTRSKDGVPQWDGDATKFQEYEEQALQWEQSIPYHKRYLAGPKLVAELSGPARKHVTGKRPEWLSYDGGVSHLLRHLRDCLGRPTIPEMTDYLNKYFRMSRMKRFETMNSYITRKVEVYHRARQSLSRVQKHYAHHQHDDQWWQTPAWRSWRSWDWQGRSWRSNQSQSQNGSEAPASPEADGAGVQPEEEEEEEQWYDAPSTPYEEAASWHYSASRHATSEDEPWKLHTEELLPEFLQGWYLLADAGLDSTEKNMIQTALQDDYTVQRVSRELRLQWPDEDLKRRDQQSKFAGFWNEDYEVADADVDEKEKAMIMSELNDEGMVLYGEAEKEVQEAYAMIQNGRRTLKEARARQHAVRLSRQYYRTSGGRNYSNGHGTPQTQAPRAAGEPVCLRCGKAHRTSECPDKTRPDTGHANVVEEAPFVCFTEESAMTAMAASSEARSTQEAVRAGCAVIDGGATRTLGSVEAIQAVMDLNASKHGDQRLKGVDVNNRPLFGFGNSSQDRCVSTANLGVTANQKPGLLQVHALDRGSGPILLSIQTLRSLKAVIDFEADLLVLRGLDDTKVIPLERSAAGHQLISLTDDLFQKAHTCKSRVILITPRMFNSQQLQASTAAATAQVNHLAVNHTLVPVVPMSSRWTKPMLIAEIEKYGETVPPKWSMAEMKNRVAQLHEEHGVVPPHKQRTELREMVIQLNKASQKKALLQKYCHGLGVPVNGNETMATLQRAAMAKIYETSTPDASDPVGFGKAAALSYLEIQEDQQYCQWVLKTWEEGSTCPQLARLARWLDKEQKGMNMKSEQGIPVKMETHHNEPTPVKTKTQPAAPKNTASLTSASSSNVTEVLVNLVEAMQDLKEEISELKNERPRKKEAKSSEHSFEIP</sequence>
<evidence type="ECO:0000256" key="2">
    <source>
        <dbReference type="SAM" id="SignalP"/>
    </source>
</evidence>
<feature type="region of interest" description="Disordered" evidence="1">
    <location>
        <begin position="266"/>
        <end position="296"/>
    </location>
</feature>
<reference evidence="4" key="2">
    <citation type="submission" date="2024-04" db="EMBL/GenBank/DDBJ databases">
        <authorList>
            <person name="Chen Y."/>
            <person name="Shah S."/>
            <person name="Dougan E. K."/>
            <person name="Thang M."/>
            <person name="Chan C."/>
        </authorList>
    </citation>
    <scope>NUCLEOTIDE SEQUENCE [LARGE SCALE GENOMIC DNA]</scope>
</reference>
<reference evidence="3" key="1">
    <citation type="submission" date="2022-10" db="EMBL/GenBank/DDBJ databases">
        <authorList>
            <person name="Chen Y."/>
            <person name="Dougan E. K."/>
            <person name="Chan C."/>
            <person name="Rhodes N."/>
            <person name="Thang M."/>
        </authorList>
    </citation>
    <scope>NUCLEOTIDE SEQUENCE</scope>
</reference>
<feature type="compositionally biased region" description="Acidic residues" evidence="1">
    <location>
        <begin position="577"/>
        <end position="586"/>
    </location>
</feature>
<evidence type="ECO:0000313" key="4">
    <source>
        <dbReference type="EMBL" id="CAL1133298.1"/>
    </source>
</evidence>
<evidence type="ECO:0000256" key="1">
    <source>
        <dbReference type="SAM" id="MobiDB-lite"/>
    </source>
</evidence>
<dbReference type="EMBL" id="CAMXCT020000523">
    <property type="protein sequence ID" value="CAL1133298.1"/>
    <property type="molecule type" value="Genomic_DNA"/>
</dbReference>